<dbReference type="RefSeq" id="WP_345240503.1">
    <property type="nucleotide sequence ID" value="NZ_BAABHD010000005.1"/>
</dbReference>
<evidence type="ECO:0000313" key="2">
    <source>
        <dbReference type="Proteomes" id="UP001501175"/>
    </source>
</evidence>
<organism evidence="1 2">
    <name type="scientific">Nibrella saemangeumensis</name>
    <dbReference type="NCBI Taxonomy" id="1084526"/>
    <lineage>
        <taxon>Bacteria</taxon>
        <taxon>Pseudomonadati</taxon>
        <taxon>Bacteroidota</taxon>
        <taxon>Cytophagia</taxon>
        <taxon>Cytophagales</taxon>
        <taxon>Spirosomataceae</taxon>
        <taxon>Nibrella</taxon>
    </lineage>
</organism>
<comment type="caution">
    <text evidence="1">The sequence shown here is derived from an EMBL/GenBank/DDBJ whole genome shotgun (WGS) entry which is preliminary data.</text>
</comment>
<dbReference type="EMBL" id="BAABHD010000005">
    <property type="protein sequence ID" value="GAA4448529.1"/>
    <property type="molecule type" value="Genomic_DNA"/>
</dbReference>
<reference evidence="2" key="1">
    <citation type="journal article" date="2019" name="Int. J. Syst. Evol. Microbiol.">
        <title>The Global Catalogue of Microorganisms (GCM) 10K type strain sequencing project: providing services to taxonomists for standard genome sequencing and annotation.</title>
        <authorList>
            <consortium name="The Broad Institute Genomics Platform"/>
            <consortium name="The Broad Institute Genome Sequencing Center for Infectious Disease"/>
            <person name="Wu L."/>
            <person name="Ma J."/>
        </authorList>
    </citation>
    <scope>NUCLEOTIDE SEQUENCE [LARGE SCALE GENOMIC DNA]</scope>
    <source>
        <strain evidence="2">JCM 17927</strain>
    </source>
</reference>
<evidence type="ECO:0000313" key="1">
    <source>
        <dbReference type="EMBL" id="GAA4448529.1"/>
    </source>
</evidence>
<sequence length="86" mass="9484">MQAASLLENLISGNGRTKSGYFVGGTVHREGTNHLSFTLSHDKKQDISVDLDQGPNEAIIVTFHFPERRSKRYADARQAADAVLNL</sequence>
<gene>
    <name evidence="1" type="ORF">GCM10023189_06540</name>
</gene>
<proteinExistence type="predicted"/>
<dbReference type="Proteomes" id="UP001501175">
    <property type="component" value="Unassembled WGS sequence"/>
</dbReference>
<protein>
    <submittedName>
        <fullName evidence="1">Uncharacterized protein</fullName>
    </submittedName>
</protein>
<keyword evidence="2" id="KW-1185">Reference proteome</keyword>
<name>A0ABP8MCS1_9BACT</name>
<accession>A0ABP8MCS1</accession>